<dbReference type="KEGG" id="sng:SNE_A20610"/>
<evidence type="ECO:0000313" key="8">
    <source>
        <dbReference type="Proteomes" id="UP000000496"/>
    </source>
</evidence>
<dbReference type="GO" id="GO:0003677">
    <property type="term" value="F:DNA binding"/>
    <property type="evidence" value="ECO:0007669"/>
    <property type="project" value="UniProtKB-KW"/>
</dbReference>
<dbReference type="SUPFAM" id="SSF89082">
    <property type="entry name" value="Antibiotic binding domain of TipA-like multidrug resistance regulators"/>
    <property type="match status" value="1"/>
</dbReference>
<dbReference type="CDD" id="cd01106">
    <property type="entry name" value="HTH_TipAL-Mta"/>
    <property type="match status" value="1"/>
</dbReference>
<dbReference type="InterPro" id="IPR012925">
    <property type="entry name" value="TipAS_dom"/>
</dbReference>
<reference key="1">
    <citation type="journal article" date="2011" name="Mol. Biol. Evol.">
        <title>Unity in variety -- the pan-genome of the Chlamydiae.</title>
        <authorList>
            <person name="Collingro A."/>
            <person name="Tischler P."/>
            <person name="Weinmaier T."/>
            <person name="Penz T."/>
            <person name="Heinz E."/>
            <person name="Brunham R.C."/>
            <person name="Read T.D."/>
            <person name="Bavoil P.M."/>
            <person name="Sachse K."/>
            <person name="Kahane S."/>
            <person name="Friedman M.G."/>
            <person name="Rattei T."/>
            <person name="Myers G.S.A."/>
            <person name="Horn M."/>
        </authorList>
    </citation>
    <scope>NUCLEOTIDE SEQUENCE</scope>
    <source>
        <strain>Z</strain>
    </source>
</reference>
<evidence type="ECO:0000313" key="7">
    <source>
        <dbReference type="EMBL" id="CCB89938.1"/>
    </source>
</evidence>
<dbReference type="Pfam" id="PF07739">
    <property type="entry name" value="TipAS"/>
    <property type="match status" value="1"/>
</dbReference>
<dbReference type="STRING" id="331113.SNE_A20610"/>
<dbReference type="HOGENOM" id="CLU_060077_0_6_0"/>
<dbReference type="AlphaFoldDB" id="F8L5P1"/>
<dbReference type="SMART" id="SM00422">
    <property type="entry name" value="HTH_MERR"/>
    <property type="match status" value="1"/>
</dbReference>
<dbReference type="Gene3D" id="1.10.1660.10">
    <property type="match status" value="1"/>
</dbReference>
<protein>
    <submittedName>
        <fullName evidence="7">Transcriptional regulator SkgA, mercury resistance</fullName>
    </submittedName>
</protein>
<evidence type="ECO:0000256" key="1">
    <source>
        <dbReference type="ARBA" id="ARBA00023015"/>
    </source>
</evidence>
<dbReference type="eggNOG" id="COG0789">
    <property type="taxonomic scope" value="Bacteria"/>
</dbReference>
<dbReference type="InterPro" id="IPR036244">
    <property type="entry name" value="TipA-like_antibiotic-bd"/>
</dbReference>
<name>F8L5P1_SIMNZ</name>
<keyword evidence="4" id="KW-0804">Transcription</keyword>
<dbReference type="InterPro" id="IPR047057">
    <property type="entry name" value="MerR_fam"/>
</dbReference>
<proteinExistence type="predicted"/>
<dbReference type="EMBL" id="FR872582">
    <property type="protein sequence ID" value="CCB89938.1"/>
    <property type="molecule type" value="Genomic_DNA"/>
</dbReference>
<accession>F8L5P1</accession>
<keyword evidence="5" id="KW-0175">Coiled coil</keyword>
<keyword evidence="8" id="KW-1185">Reference proteome</keyword>
<dbReference type="SUPFAM" id="SSF46955">
    <property type="entry name" value="Putative DNA-binding domain"/>
    <property type="match status" value="1"/>
</dbReference>
<evidence type="ECO:0000256" key="4">
    <source>
        <dbReference type="ARBA" id="ARBA00023163"/>
    </source>
</evidence>
<dbReference type="RefSeq" id="WP_013944404.1">
    <property type="nucleotide sequence ID" value="NC_015713.1"/>
</dbReference>
<dbReference type="Gene3D" id="1.10.490.50">
    <property type="entry name" value="Antibiotic binding domain of TipA-like multidrug resistance regulators"/>
    <property type="match status" value="1"/>
</dbReference>
<keyword evidence="1" id="KW-0805">Transcription regulation</keyword>
<dbReference type="PROSITE" id="PS50937">
    <property type="entry name" value="HTH_MERR_2"/>
    <property type="match status" value="1"/>
</dbReference>
<evidence type="ECO:0000259" key="6">
    <source>
        <dbReference type="PROSITE" id="PS50937"/>
    </source>
</evidence>
<evidence type="ECO:0000256" key="3">
    <source>
        <dbReference type="ARBA" id="ARBA00023159"/>
    </source>
</evidence>
<keyword evidence="2" id="KW-0238">DNA-binding</keyword>
<evidence type="ECO:0000256" key="2">
    <source>
        <dbReference type="ARBA" id="ARBA00023125"/>
    </source>
</evidence>
<keyword evidence="3" id="KW-0010">Activator</keyword>
<feature type="coiled-coil region" evidence="5">
    <location>
        <begin position="77"/>
        <end position="104"/>
    </location>
</feature>
<evidence type="ECO:0000256" key="5">
    <source>
        <dbReference type="SAM" id="Coils"/>
    </source>
</evidence>
<reference evidence="7 8" key="2">
    <citation type="journal article" date="2011" name="Mol. Biol. Evol.">
        <title>Unity in variety--the pan-genome of the Chlamydiae.</title>
        <authorList>
            <person name="Collingro A."/>
            <person name="Tischler P."/>
            <person name="Weinmaier T."/>
            <person name="Penz T."/>
            <person name="Heinz E."/>
            <person name="Brunham R.C."/>
            <person name="Read T.D."/>
            <person name="Bavoil P.M."/>
            <person name="Sachse K."/>
            <person name="Kahane S."/>
            <person name="Friedman M.G."/>
            <person name="Rattei T."/>
            <person name="Myers G.S."/>
            <person name="Horn M."/>
        </authorList>
    </citation>
    <scope>NUCLEOTIDE SEQUENCE [LARGE SCALE GENOMIC DNA]</scope>
    <source>
        <strain evidence="8">ATCC VR-1471 / Z</strain>
    </source>
</reference>
<dbReference type="Pfam" id="PF13411">
    <property type="entry name" value="MerR_1"/>
    <property type="match status" value="1"/>
</dbReference>
<organism evidence="7 8">
    <name type="scientific">Simkania negevensis (strain ATCC VR-1471 / DSM 27360 / Z)</name>
    <dbReference type="NCBI Taxonomy" id="331113"/>
    <lineage>
        <taxon>Bacteria</taxon>
        <taxon>Pseudomonadati</taxon>
        <taxon>Chlamydiota</taxon>
        <taxon>Chlamydiia</taxon>
        <taxon>Parachlamydiales</taxon>
        <taxon>Simkaniaceae</taxon>
        <taxon>Simkania</taxon>
    </lineage>
</organism>
<dbReference type="PANTHER" id="PTHR30204:SF90">
    <property type="entry name" value="HTH-TYPE TRANSCRIPTIONAL ACTIVATOR MTA"/>
    <property type="match status" value="1"/>
</dbReference>
<dbReference type="Proteomes" id="UP000000496">
    <property type="component" value="Chromosome gsn.131"/>
</dbReference>
<dbReference type="InterPro" id="IPR000551">
    <property type="entry name" value="MerR-type_HTH_dom"/>
</dbReference>
<sequence length="261" mass="30550">MSYTVKKLAELSGVTERALRWYDEIGLLKPAYYGNNGYRYYEEEQLLLLQQILFYRELGIPLDEIRKATLGNDFDKLKALSSHQAALRKRLERTEELLKTIDKTVLHLRGQIMIKEDEIYRGFREWSKGKGPESYYVGVFIDPEACDSEAEKIVLQNLKQTKPQDQAYYEKLERDYTEIYQAIAGCLKEALAPDSDEVQKAIDRHYHFAEQFHNCSSAVYLALAKLYVEKEAFRIQLEHFHHELPEYMAAAMRIFADEKLS</sequence>
<dbReference type="OrthoDB" id="9814833at2"/>
<feature type="domain" description="HTH merR-type" evidence="6">
    <location>
        <begin position="1"/>
        <end position="71"/>
    </location>
</feature>
<dbReference type="GO" id="GO:0003700">
    <property type="term" value="F:DNA-binding transcription factor activity"/>
    <property type="evidence" value="ECO:0007669"/>
    <property type="project" value="InterPro"/>
</dbReference>
<dbReference type="PANTHER" id="PTHR30204">
    <property type="entry name" value="REDOX-CYCLING DRUG-SENSING TRANSCRIPTIONAL ACTIVATOR SOXR"/>
    <property type="match status" value="1"/>
</dbReference>
<gene>
    <name evidence="7" type="ordered locus">SNE_A20610</name>
</gene>
<dbReference type="InterPro" id="IPR009061">
    <property type="entry name" value="DNA-bd_dom_put_sf"/>
</dbReference>